<name>A0ABW8IHC3_9GAMM</name>
<evidence type="ECO:0000256" key="2">
    <source>
        <dbReference type="ARBA" id="ARBA00021549"/>
    </source>
</evidence>
<gene>
    <name evidence="13" type="ORF">ISP18_06335</name>
</gene>
<dbReference type="InterPro" id="IPR045584">
    <property type="entry name" value="Pilin-like"/>
</dbReference>
<evidence type="ECO:0000313" key="13">
    <source>
        <dbReference type="EMBL" id="MFK2854200.1"/>
    </source>
</evidence>
<accession>A0ABW8IHC3</accession>
<evidence type="ECO:0000259" key="12">
    <source>
        <dbReference type="Pfam" id="PF12019"/>
    </source>
</evidence>
<reference evidence="13 14" key="1">
    <citation type="submission" date="2020-10" db="EMBL/GenBank/DDBJ databases">
        <title>Phylogeny of dyella-like bacteria.</title>
        <authorList>
            <person name="Fu J."/>
        </authorList>
    </citation>
    <scope>NUCLEOTIDE SEQUENCE [LARGE SCALE GENOMIC DNA]</scope>
    <source>
        <strain evidence="13 14">DHG40</strain>
    </source>
</reference>
<evidence type="ECO:0000256" key="6">
    <source>
        <dbReference type="ARBA" id="ARBA00022692"/>
    </source>
</evidence>
<evidence type="ECO:0000313" key="14">
    <source>
        <dbReference type="Proteomes" id="UP001620409"/>
    </source>
</evidence>
<evidence type="ECO:0000256" key="4">
    <source>
        <dbReference type="ARBA" id="ARBA00022481"/>
    </source>
</evidence>
<evidence type="ECO:0000256" key="9">
    <source>
        <dbReference type="ARBA" id="ARBA00025772"/>
    </source>
</evidence>
<evidence type="ECO:0000256" key="11">
    <source>
        <dbReference type="SAM" id="Phobius"/>
    </source>
</evidence>
<evidence type="ECO:0000256" key="3">
    <source>
        <dbReference type="ARBA" id="ARBA00022475"/>
    </source>
</evidence>
<dbReference type="InterPro" id="IPR022346">
    <property type="entry name" value="T2SS_GspH"/>
</dbReference>
<comment type="caution">
    <text evidence="13">The sequence shown here is derived from an EMBL/GenBank/DDBJ whole genome shotgun (WGS) entry which is preliminary data.</text>
</comment>
<evidence type="ECO:0000256" key="8">
    <source>
        <dbReference type="ARBA" id="ARBA00023136"/>
    </source>
</evidence>
<comment type="subcellular location">
    <subcellularLocation>
        <location evidence="1">Cell inner membrane</location>
        <topology evidence="1">Single-pass membrane protein</topology>
    </subcellularLocation>
</comment>
<evidence type="ECO:0000256" key="5">
    <source>
        <dbReference type="ARBA" id="ARBA00022519"/>
    </source>
</evidence>
<dbReference type="Pfam" id="PF07963">
    <property type="entry name" value="N_methyl"/>
    <property type="match status" value="1"/>
</dbReference>
<protein>
    <recommendedName>
        <fullName evidence="2">Type II secretion system protein H</fullName>
    </recommendedName>
    <alternativeName>
        <fullName evidence="10">General secretion pathway protein H</fullName>
    </alternativeName>
</protein>
<sequence>MGMLRAQRMATGGFSVIELLVVLAIAAIIMAYAIPAYKNMIIQYRMSGEINDLQTDIEIARSSAIRSGTNVTICPSPTPAASVPTCGASTNSQWNTGWIIFTDTSTTVDQQSYQPQNGDTLLRIHNALQSTDTVTSSSTDAGVTVSSLTFNRMGGTGSLGSTPASPPTGWLVLNDATNDAGMIRCLSIGVSGTMAAYTPQSTATNGGGAQCP</sequence>
<keyword evidence="5" id="KW-0997">Cell inner membrane</keyword>
<keyword evidence="6 11" id="KW-0812">Transmembrane</keyword>
<dbReference type="SUPFAM" id="SSF54523">
    <property type="entry name" value="Pili subunits"/>
    <property type="match status" value="1"/>
</dbReference>
<dbReference type="Proteomes" id="UP001620409">
    <property type="component" value="Unassembled WGS sequence"/>
</dbReference>
<keyword evidence="3" id="KW-1003">Cell membrane</keyword>
<dbReference type="RefSeq" id="WP_380008251.1">
    <property type="nucleotide sequence ID" value="NZ_JADIKI010000022.1"/>
</dbReference>
<dbReference type="NCBIfam" id="TIGR02532">
    <property type="entry name" value="IV_pilin_GFxxxE"/>
    <property type="match status" value="1"/>
</dbReference>
<comment type="similarity">
    <text evidence="9">Belongs to the GSP H family.</text>
</comment>
<dbReference type="InterPro" id="IPR012902">
    <property type="entry name" value="N_methyl_site"/>
</dbReference>
<proteinExistence type="inferred from homology"/>
<dbReference type="Gene3D" id="3.55.40.10">
    <property type="entry name" value="minor pseudopilin epsh domain"/>
    <property type="match status" value="1"/>
</dbReference>
<dbReference type="Pfam" id="PF12019">
    <property type="entry name" value="GspH"/>
    <property type="match status" value="1"/>
</dbReference>
<keyword evidence="4" id="KW-0488">Methylation</keyword>
<dbReference type="EMBL" id="JADIKI010000022">
    <property type="protein sequence ID" value="MFK2854200.1"/>
    <property type="molecule type" value="Genomic_DNA"/>
</dbReference>
<evidence type="ECO:0000256" key="7">
    <source>
        <dbReference type="ARBA" id="ARBA00022989"/>
    </source>
</evidence>
<keyword evidence="7 11" id="KW-1133">Transmembrane helix</keyword>
<keyword evidence="14" id="KW-1185">Reference proteome</keyword>
<organism evidence="13 14">
    <name type="scientific">Dyella humi</name>
    <dbReference type="NCBI Taxonomy" id="1770547"/>
    <lineage>
        <taxon>Bacteria</taxon>
        <taxon>Pseudomonadati</taxon>
        <taxon>Pseudomonadota</taxon>
        <taxon>Gammaproteobacteria</taxon>
        <taxon>Lysobacterales</taxon>
        <taxon>Rhodanobacteraceae</taxon>
        <taxon>Dyella</taxon>
    </lineage>
</organism>
<evidence type="ECO:0000256" key="1">
    <source>
        <dbReference type="ARBA" id="ARBA00004377"/>
    </source>
</evidence>
<keyword evidence="8 11" id="KW-0472">Membrane</keyword>
<feature type="transmembrane region" description="Helical" evidence="11">
    <location>
        <begin position="12"/>
        <end position="34"/>
    </location>
</feature>
<feature type="domain" description="General secretion pathway GspH" evidence="12">
    <location>
        <begin position="50"/>
        <end position="164"/>
    </location>
</feature>
<evidence type="ECO:0000256" key="10">
    <source>
        <dbReference type="ARBA" id="ARBA00030775"/>
    </source>
</evidence>